<organism evidence="1 2">
    <name type="scientific">Shewanella seohaensis</name>
    <dbReference type="NCBI Taxonomy" id="755175"/>
    <lineage>
        <taxon>Bacteria</taxon>
        <taxon>Pseudomonadati</taxon>
        <taxon>Pseudomonadota</taxon>
        <taxon>Gammaproteobacteria</taxon>
        <taxon>Alteromonadales</taxon>
        <taxon>Shewanellaceae</taxon>
        <taxon>Shewanella</taxon>
    </lineage>
</organism>
<dbReference type="Proteomes" id="UP001576726">
    <property type="component" value="Unassembled WGS sequence"/>
</dbReference>
<evidence type="ECO:0000313" key="2">
    <source>
        <dbReference type="Proteomes" id="UP001576726"/>
    </source>
</evidence>
<dbReference type="RefSeq" id="WP_374919113.1">
    <property type="nucleotide sequence ID" value="NZ_JBHFGJ010000003.1"/>
</dbReference>
<name>A0ABV4VU79_9GAMM</name>
<evidence type="ECO:0000313" key="1">
    <source>
        <dbReference type="EMBL" id="MFB2652742.1"/>
    </source>
</evidence>
<comment type="caution">
    <text evidence="1">The sequence shown here is derived from an EMBL/GenBank/DDBJ whole genome shotgun (WGS) entry which is preliminary data.</text>
</comment>
<accession>A0ABV4VU79</accession>
<protein>
    <submittedName>
        <fullName evidence="1">P-loop ATPase, Sll1717 family</fullName>
    </submittedName>
</protein>
<keyword evidence="2" id="KW-1185">Reference proteome</keyword>
<sequence length="341" mass="39771">MGSLIARIKGKLSILDVEVKSDVPKSLESLLQRYQNSSEVPNIWVLIDDIDAKFQNTKENQARVGSFFSAIRALSFETKNLNIRATVRSDVWSCLRHLEDLDKLQQYIIKIFWSKKYMRDMLAQKILVYVENNHPNSPESKYKLKSDYNKILDIIFKSPIDWHGDSSAKLFDAISAFSNRRPRWMGQLCKMAGRKASETPQTRKINLEHINFILSDFGSLRRDDLIKEHNHQFEELSNLIDSLRATKKEFNYIELHQILDDNFIRGRSANDIPYIDGKKYACLEDLGDFLYKLGLISRIHEDGKTFTHYTDDPDLYKSLQNKNGNITWSIHPAYRTFLNIK</sequence>
<dbReference type="EMBL" id="JBHFGJ010000003">
    <property type="protein sequence ID" value="MFB2652742.1"/>
    <property type="molecule type" value="Genomic_DNA"/>
</dbReference>
<dbReference type="NCBIfam" id="NF047389">
    <property type="entry name" value="ATPase_Sll1717"/>
    <property type="match status" value="1"/>
</dbReference>
<dbReference type="InterPro" id="IPR059206">
    <property type="entry name" value="Sll1717-like"/>
</dbReference>
<reference evidence="1 2" key="1">
    <citation type="submission" date="2024-09" db="EMBL/GenBank/DDBJ databases">
        <authorList>
            <person name="Zhang Y."/>
        </authorList>
    </citation>
    <scope>NUCLEOTIDE SEQUENCE [LARGE SCALE GENOMIC DNA]</scope>
    <source>
        <strain evidence="1 2">SH314</strain>
    </source>
</reference>
<gene>
    <name evidence="1" type="ORF">ACE02L_08320</name>
</gene>
<proteinExistence type="predicted"/>